<dbReference type="Proteomes" id="UP000000657">
    <property type="component" value="Chromosome"/>
</dbReference>
<reference evidence="9 10" key="1">
    <citation type="journal article" date="2007" name="Genome Res.">
        <title>Genome characteristics of facultatively symbiotic Frankia sp. strains reflect host range and host plant biogeography.</title>
        <authorList>
            <person name="Normand P."/>
            <person name="Lapierre P."/>
            <person name="Tisa L.S."/>
            <person name="Gogarten J.P."/>
            <person name="Alloisio N."/>
            <person name="Bagnarol E."/>
            <person name="Bassi C.A."/>
            <person name="Berry A.M."/>
            <person name="Bickhart D.M."/>
            <person name="Choisne N."/>
            <person name="Couloux A."/>
            <person name="Cournoyer B."/>
            <person name="Cruveiller S."/>
            <person name="Daubin V."/>
            <person name="Demange N."/>
            <person name="Francino M.P."/>
            <person name="Goltsman E."/>
            <person name="Huang Y."/>
            <person name="Kopp O.R."/>
            <person name="Labarre L."/>
            <person name="Lapidus A."/>
            <person name="Lavire C."/>
            <person name="Marechal J."/>
            <person name="Martinez M."/>
            <person name="Mastronunzio J.E."/>
            <person name="Mullin B.C."/>
            <person name="Niemann J."/>
            <person name="Pujic P."/>
            <person name="Rawnsley T."/>
            <person name="Rouy Z."/>
            <person name="Schenowitz C."/>
            <person name="Sellstedt A."/>
            <person name="Tavares F."/>
            <person name="Tomkins J.P."/>
            <person name="Vallenet D."/>
            <person name="Valverde C."/>
            <person name="Wall L.G."/>
            <person name="Wang Y."/>
            <person name="Medigue C."/>
            <person name="Benson D.R."/>
        </authorList>
    </citation>
    <scope>NUCLEOTIDE SEQUENCE [LARGE SCALE GENOMIC DNA]</scope>
    <source>
        <strain evidence="10">DSM 45986 / CECT 9034 / ACN14a</strain>
    </source>
</reference>
<dbReference type="GO" id="GO:0016787">
    <property type="term" value="F:hydrolase activity"/>
    <property type="evidence" value="ECO:0007669"/>
    <property type="project" value="UniProtKB-KW"/>
</dbReference>
<evidence type="ECO:0000256" key="4">
    <source>
        <dbReference type="ARBA" id="ARBA00022801"/>
    </source>
</evidence>
<dbReference type="SUPFAM" id="SSF48317">
    <property type="entry name" value="Acid phosphatase/Vanadium-dependent haloperoxidase"/>
    <property type="match status" value="1"/>
</dbReference>
<dbReference type="Gene3D" id="1.20.144.10">
    <property type="entry name" value="Phosphatidic acid phosphatase type 2/haloperoxidase"/>
    <property type="match status" value="1"/>
</dbReference>
<protein>
    <recommendedName>
        <fullName evidence="8">Phosphatidic acid phosphatase type 2/haloperoxidase domain-containing protein</fullName>
    </recommendedName>
</protein>
<evidence type="ECO:0000256" key="1">
    <source>
        <dbReference type="ARBA" id="ARBA00004651"/>
    </source>
</evidence>
<comment type="subcellular location">
    <subcellularLocation>
        <location evidence="1">Cell membrane</location>
        <topology evidence="1">Multi-pass membrane protein</topology>
    </subcellularLocation>
</comment>
<keyword evidence="3" id="KW-0812">Transmembrane</keyword>
<sequence>MVASTGRRAPVVVSSLSNHQKPWLAATVVLLVLGERRAAARGLMAVAAAGAVNGVLKNLVDRRRPQTSDSAGRAPSGDPPHSASFPSGHTITAVAFTAAVTDELRHPLLAAALASMAAAIGLARVAAVRHWPTDIAGSVVIGAVGGLATRRLVPASRVPRPPLP</sequence>
<gene>
    <name evidence="9" type="ordered locus">FRAAL2494</name>
</gene>
<keyword evidence="4" id="KW-0378">Hydrolase</keyword>
<dbReference type="PANTHER" id="PTHR14969:SF62">
    <property type="entry name" value="DECAPRENYLPHOSPHORYL-5-PHOSPHORIBOSE PHOSPHATASE RV3807C-RELATED"/>
    <property type="match status" value="1"/>
</dbReference>
<dbReference type="HOGENOM" id="CLU_072573_7_0_11"/>
<evidence type="ECO:0000256" key="5">
    <source>
        <dbReference type="ARBA" id="ARBA00022989"/>
    </source>
</evidence>
<dbReference type="KEGG" id="fal:FRAAL2494"/>
<dbReference type="STRING" id="326424.FRAAL2494"/>
<evidence type="ECO:0000256" key="2">
    <source>
        <dbReference type="ARBA" id="ARBA00022475"/>
    </source>
</evidence>
<keyword evidence="2" id="KW-1003">Cell membrane</keyword>
<proteinExistence type="predicted"/>
<dbReference type="PANTHER" id="PTHR14969">
    <property type="entry name" value="SPHINGOSINE-1-PHOSPHATE PHOSPHOHYDROLASE"/>
    <property type="match status" value="1"/>
</dbReference>
<evidence type="ECO:0000313" key="10">
    <source>
        <dbReference type="Proteomes" id="UP000000657"/>
    </source>
</evidence>
<keyword evidence="5" id="KW-1133">Transmembrane helix</keyword>
<organism evidence="9 10">
    <name type="scientific">Frankia alni (strain DSM 45986 / CECT 9034 / ACN14a)</name>
    <dbReference type="NCBI Taxonomy" id="326424"/>
    <lineage>
        <taxon>Bacteria</taxon>
        <taxon>Bacillati</taxon>
        <taxon>Actinomycetota</taxon>
        <taxon>Actinomycetes</taxon>
        <taxon>Frankiales</taxon>
        <taxon>Frankiaceae</taxon>
        <taxon>Frankia</taxon>
    </lineage>
</organism>
<evidence type="ECO:0000313" key="9">
    <source>
        <dbReference type="EMBL" id="CAJ61142.1"/>
    </source>
</evidence>
<keyword evidence="6" id="KW-0472">Membrane</keyword>
<dbReference type="Pfam" id="PF01569">
    <property type="entry name" value="PAP2"/>
    <property type="match status" value="1"/>
</dbReference>
<dbReference type="InterPro" id="IPR036938">
    <property type="entry name" value="PAP2/HPO_sf"/>
</dbReference>
<dbReference type="GO" id="GO:0005886">
    <property type="term" value="C:plasma membrane"/>
    <property type="evidence" value="ECO:0007669"/>
    <property type="project" value="UniProtKB-SubCell"/>
</dbReference>
<feature type="region of interest" description="Disordered" evidence="7">
    <location>
        <begin position="60"/>
        <end position="85"/>
    </location>
</feature>
<evidence type="ECO:0000256" key="7">
    <source>
        <dbReference type="SAM" id="MobiDB-lite"/>
    </source>
</evidence>
<feature type="domain" description="Phosphatidic acid phosphatase type 2/haloperoxidase" evidence="8">
    <location>
        <begin position="40"/>
        <end position="150"/>
    </location>
</feature>
<dbReference type="EMBL" id="CT573213">
    <property type="protein sequence ID" value="CAJ61142.1"/>
    <property type="molecule type" value="Genomic_DNA"/>
</dbReference>
<dbReference type="SMART" id="SM00014">
    <property type="entry name" value="acidPPc"/>
    <property type="match status" value="1"/>
</dbReference>
<evidence type="ECO:0000259" key="8">
    <source>
        <dbReference type="SMART" id="SM00014"/>
    </source>
</evidence>
<accession>Q0RMV4</accession>
<name>Q0RMV4_FRAAA</name>
<dbReference type="InterPro" id="IPR000326">
    <property type="entry name" value="PAP2/HPO"/>
</dbReference>
<dbReference type="eggNOG" id="COG0671">
    <property type="taxonomic scope" value="Bacteria"/>
</dbReference>
<keyword evidence="10" id="KW-1185">Reference proteome</keyword>
<evidence type="ECO:0000256" key="6">
    <source>
        <dbReference type="ARBA" id="ARBA00023136"/>
    </source>
</evidence>
<dbReference type="CDD" id="cd01610">
    <property type="entry name" value="PAP2_like"/>
    <property type="match status" value="1"/>
</dbReference>
<evidence type="ECO:0000256" key="3">
    <source>
        <dbReference type="ARBA" id="ARBA00022692"/>
    </source>
</evidence>
<dbReference type="AlphaFoldDB" id="Q0RMV4"/>